<feature type="compositionally biased region" description="Polar residues" evidence="1">
    <location>
        <begin position="40"/>
        <end position="64"/>
    </location>
</feature>
<keyword evidence="2" id="KW-1133">Transmembrane helix</keyword>
<evidence type="ECO:0000313" key="4">
    <source>
        <dbReference type="Proteomes" id="UP000235145"/>
    </source>
</evidence>
<name>A0A9R1WTT3_LACSA</name>
<keyword evidence="2" id="KW-0812">Transmembrane</keyword>
<protein>
    <submittedName>
        <fullName evidence="3">Uncharacterized protein</fullName>
    </submittedName>
</protein>
<feature type="transmembrane region" description="Helical" evidence="2">
    <location>
        <begin position="6"/>
        <end position="30"/>
    </location>
</feature>
<keyword evidence="2" id="KW-0472">Membrane</keyword>
<evidence type="ECO:0000256" key="1">
    <source>
        <dbReference type="SAM" id="MobiDB-lite"/>
    </source>
</evidence>
<feature type="region of interest" description="Disordered" evidence="1">
    <location>
        <begin position="40"/>
        <end position="69"/>
    </location>
</feature>
<evidence type="ECO:0000313" key="3">
    <source>
        <dbReference type="EMBL" id="KAJ0228038.1"/>
    </source>
</evidence>
<accession>A0A9R1WTT3</accession>
<proteinExistence type="predicted"/>
<keyword evidence="4" id="KW-1185">Reference proteome</keyword>
<gene>
    <name evidence="3" type="ORF">LSAT_V11C100025900</name>
</gene>
<dbReference type="Proteomes" id="UP000235145">
    <property type="component" value="Unassembled WGS sequence"/>
</dbReference>
<dbReference type="EMBL" id="NBSK02000001">
    <property type="protein sequence ID" value="KAJ0228038.1"/>
    <property type="molecule type" value="Genomic_DNA"/>
</dbReference>
<evidence type="ECO:0000256" key="2">
    <source>
        <dbReference type="SAM" id="Phobius"/>
    </source>
</evidence>
<organism evidence="3 4">
    <name type="scientific">Lactuca sativa</name>
    <name type="common">Garden lettuce</name>
    <dbReference type="NCBI Taxonomy" id="4236"/>
    <lineage>
        <taxon>Eukaryota</taxon>
        <taxon>Viridiplantae</taxon>
        <taxon>Streptophyta</taxon>
        <taxon>Embryophyta</taxon>
        <taxon>Tracheophyta</taxon>
        <taxon>Spermatophyta</taxon>
        <taxon>Magnoliopsida</taxon>
        <taxon>eudicotyledons</taxon>
        <taxon>Gunneridae</taxon>
        <taxon>Pentapetalae</taxon>
        <taxon>asterids</taxon>
        <taxon>campanulids</taxon>
        <taxon>Asterales</taxon>
        <taxon>Asteraceae</taxon>
        <taxon>Cichorioideae</taxon>
        <taxon>Cichorieae</taxon>
        <taxon>Lactucinae</taxon>
        <taxon>Lactuca</taxon>
    </lineage>
</organism>
<dbReference type="AlphaFoldDB" id="A0A9R1WTT3"/>
<comment type="caution">
    <text evidence="3">The sequence shown here is derived from an EMBL/GenBank/DDBJ whole genome shotgun (WGS) entry which is preliminary data.</text>
</comment>
<sequence length="140" mass="16265">MSAVLIEAITLTLLVALLIFFTCKCVFILLHKKIKNQPQPQSQNLQHMSSTKDSSENITGQPSGLSKRESYPYQKQPKLVELMIKAFKLRFCELARTCYNFYQSTPIKLARENYFLHSGQLMFKSLFVIYTQWTTTNFLI</sequence>
<reference evidence="3 4" key="1">
    <citation type="journal article" date="2017" name="Nat. Commun.">
        <title>Genome assembly with in vitro proximity ligation data and whole-genome triplication in lettuce.</title>
        <authorList>
            <person name="Reyes-Chin-Wo S."/>
            <person name="Wang Z."/>
            <person name="Yang X."/>
            <person name="Kozik A."/>
            <person name="Arikit S."/>
            <person name="Song C."/>
            <person name="Xia L."/>
            <person name="Froenicke L."/>
            <person name="Lavelle D.O."/>
            <person name="Truco M.J."/>
            <person name="Xia R."/>
            <person name="Zhu S."/>
            <person name="Xu C."/>
            <person name="Xu H."/>
            <person name="Xu X."/>
            <person name="Cox K."/>
            <person name="Korf I."/>
            <person name="Meyers B.C."/>
            <person name="Michelmore R.W."/>
        </authorList>
    </citation>
    <scope>NUCLEOTIDE SEQUENCE [LARGE SCALE GENOMIC DNA]</scope>
    <source>
        <strain evidence="4">cv. Salinas</strain>
        <tissue evidence="3">Seedlings</tissue>
    </source>
</reference>